<accession>A0AAD5X1K7</accession>
<feature type="region of interest" description="Disordered" evidence="1">
    <location>
        <begin position="1"/>
        <end position="32"/>
    </location>
</feature>
<dbReference type="AlphaFoldDB" id="A0AAD5X1K7"/>
<name>A0AAD5X1K7_9FUNG</name>
<dbReference type="EMBL" id="JADGJD010001030">
    <property type="protein sequence ID" value="KAJ3047085.1"/>
    <property type="molecule type" value="Genomic_DNA"/>
</dbReference>
<evidence type="ECO:0000313" key="2">
    <source>
        <dbReference type="EMBL" id="KAJ3047085.1"/>
    </source>
</evidence>
<proteinExistence type="predicted"/>
<organism evidence="2 3">
    <name type="scientific">Rhizophlyctis rosea</name>
    <dbReference type="NCBI Taxonomy" id="64517"/>
    <lineage>
        <taxon>Eukaryota</taxon>
        <taxon>Fungi</taxon>
        <taxon>Fungi incertae sedis</taxon>
        <taxon>Chytridiomycota</taxon>
        <taxon>Chytridiomycota incertae sedis</taxon>
        <taxon>Chytridiomycetes</taxon>
        <taxon>Rhizophlyctidales</taxon>
        <taxon>Rhizophlyctidaceae</taxon>
        <taxon>Rhizophlyctis</taxon>
    </lineage>
</organism>
<feature type="non-terminal residue" evidence="2">
    <location>
        <position position="55"/>
    </location>
</feature>
<dbReference type="Proteomes" id="UP001212841">
    <property type="component" value="Unassembled WGS sequence"/>
</dbReference>
<evidence type="ECO:0000313" key="3">
    <source>
        <dbReference type="Proteomes" id="UP001212841"/>
    </source>
</evidence>
<protein>
    <submittedName>
        <fullName evidence="2">Uncharacterized protein</fullName>
    </submittedName>
</protein>
<evidence type="ECO:0000256" key="1">
    <source>
        <dbReference type="SAM" id="MobiDB-lite"/>
    </source>
</evidence>
<comment type="caution">
    <text evidence="2">The sequence shown here is derived from an EMBL/GenBank/DDBJ whole genome shotgun (WGS) entry which is preliminary data.</text>
</comment>
<gene>
    <name evidence="2" type="ORF">HK097_000252</name>
</gene>
<reference evidence="2" key="1">
    <citation type="submission" date="2020-05" db="EMBL/GenBank/DDBJ databases">
        <title>Phylogenomic resolution of chytrid fungi.</title>
        <authorList>
            <person name="Stajich J.E."/>
            <person name="Amses K."/>
            <person name="Simmons R."/>
            <person name="Seto K."/>
            <person name="Myers J."/>
            <person name="Bonds A."/>
            <person name="Quandt C.A."/>
            <person name="Barry K."/>
            <person name="Liu P."/>
            <person name="Grigoriev I."/>
            <person name="Longcore J.E."/>
            <person name="James T.Y."/>
        </authorList>
    </citation>
    <scope>NUCLEOTIDE SEQUENCE</scope>
    <source>
        <strain evidence="2">JEL0318</strain>
    </source>
</reference>
<feature type="non-terminal residue" evidence="2">
    <location>
        <position position="1"/>
    </location>
</feature>
<keyword evidence="3" id="KW-1185">Reference proteome</keyword>
<sequence>QQLNKLQKVGGDSTGTDHHAGGKKGRRSARRQRYGKVLGQLGYEQLVLKPLALID</sequence>
<feature type="compositionally biased region" description="Basic residues" evidence="1">
    <location>
        <begin position="21"/>
        <end position="32"/>
    </location>
</feature>